<evidence type="ECO:0000259" key="4">
    <source>
        <dbReference type="Pfam" id="PF02769"/>
    </source>
</evidence>
<comment type="caution">
    <text evidence="5">The sequence shown here is derived from an EMBL/GenBank/DDBJ whole genome shotgun (WGS) entry which is preliminary data.</text>
</comment>
<feature type="domain" description="PurM-like N-terminal" evidence="3">
    <location>
        <begin position="32"/>
        <end position="144"/>
    </location>
</feature>
<dbReference type="RefSeq" id="WP_183858198.1">
    <property type="nucleotide sequence ID" value="NZ_JACHOO010000010.1"/>
</dbReference>
<feature type="binding site" evidence="2">
    <location>
        <position position="78"/>
    </location>
    <ligand>
        <name>Mg(2+)</name>
        <dbReference type="ChEBI" id="CHEBI:18420"/>
        <label>2</label>
    </ligand>
</feature>
<dbReference type="PANTHER" id="PTHR30270:SF0">
    <property type="entry name" value="THIAMINE-MONOPHOSPHATE KINASE"/>
    <property type="match status" value="1"/>
</dbReference>
<dbReference type="AlphaFoldDB" id="A0A7W9L3P8"/>
<dbReference type="Proteomes" id="UP000523821">
    <property type="component" value="Unassembled WGS sequence"/>
</dbReference>
<dbReference type="InterPro" id="IPR010918">
    <property type="entry name" value="PurM-like_C_dom"/>
</dbReference>
<dbReference type="SUPFAM" id="SSF56042">
    <property type="entry name" value="PurM C-terminal domain-like"/>
    <property type="match status" value="1"/>
</dbReference>
<keyword evidence="2 5" id="KW-0808">Transferase</keyword>
<feature type="binding site" evidence="2">
    <location>
        <position position="50"/>
    </location>
    <ligand>
        <name>Mg(2+)</name>
        <dbReference type="ChEBI" id="CHEBI:18420"/>
        <label>1</label>
    </ligand>
</feature>
<dbReference type="HAMAP" id="MF_02128">
    <property type="entry name" value="TMP_kinase"/>
    <property type="match status" value="1"/>
</dbReference>
<name>A0A7W9L3P8_9HYPH</name>
<feature type="binding site" evidence="2">
    <location>
        <position position="221"/>
    </location>
    <ligand>
        <name>ATP</name>
        <dbReference type="ChEBI" id="CHEBI:30616"/>
    </ligand>
</feature>
<comment type="similarity">
    <text evidence="2">Belongs to the thiamine-monophosphate kinase family.</text>
</comment>
<feature type="binding site" evidence="2">
    <location>
        <position position="57"/>
    </location>
    <ligand>
        <name>substrate</name>
    </ligand>
</feature>
<keyword evidence="2" id="KW-0547">Nucleotide-binding</keyword>
<dbReference type="PIRSF" id="PIRSF005303">
    <property type="entry name" value="Thiam_monoph_kin"/>
    <property type="match status" value="1"/>
</dbReference>
<accession>A0A7W9L3P8</accession>
<evidence type="ECO:0000313" key="6">
    <source>
        <dbReference type="Proteomes" id="UP000523821"/>
    </source>
</evidence>
<dbReference type="GO" id="GO:0009228">
    <property type="term" value="P:thiamine biosynthetic process"/>
    <property type="evidence" value="ECO:0007669"/>
    <property type="project" value="UniProtKB-KW"/>
</dbReference>
<dbReference type="GO" id="GO:0009030">
    <property type="term" value="F:thiamine-phosphate kinase activity"/>
    <property type="evidence" value="ECO:0007669"/>
    <property type="project" value="UniProtKB-UniRule"/>
</dbReference>
<feature type="binding site" evidence="2">
    <location>
        <position position="271"/>
    </location>
    <ligand>
        <name>substrate</name>
    </ligand>
</feature>
<feature type="binding site" evidence="2">
    <location>
        <position position="222"/>
    </location>
    <ligand>
        <name>Mg(2+)</name>
        <dbReference type="ChEBI" id="CHEBI:18420"/>
        <label>5</label>
    </ligand>
</feature>
<dbReference type="NCBIfam" id="TIGR01379">
    <property type="entry name" value="thiL"/>
    <property type="match status" value="1"/>
</dbReference>
<dbReference type="UniPathway" id="UPA00060">
    <property type="reaction ID" value="UER00142"/>
</dbReference>
<evidence type="ECO:0000256" key="2">
    <source>
        <dbReference type="HAMAP-Rule" id="MF_02128"/>
    </source>
</evidence>
<dbReference type="SUPFAM" id="SSF55326">
    <property type="entry name" value="PurM N-terminal domain-like"/>
    <property type="match status" value="1"/>
</dbReference>
<dbReference type="Pfam" id="PF00586">
    <property type="entry name" value="AIRS"/>
    <property type="match status" value="1"/>
</dbReference>
<dbReference type="InterPro" id="IPR036676">
    <property type="entry name" value="PurM-like_C_sf"/>
</dbReference>
<feature type="binding site" evidence="2">
    <location>
        <begin position="125"/>
        <end position="126"/>
    </location>
    <ligand>
        <name>ATP</name>
        <dbReference type="ChEBI" id="CHEBI:30616"/>
    </ligand>
</feature>
<keyword evidence="2" id="KW-0460">Magnesium</keyword>
<feature type="binding site" evidence="2">
    <location>
        <position position="48"/>
    </location>
    <ligand>
        <name>Mg(2+)</name>
        <dbReference type="ChEBI" id="CHEBI:18420"/>
        <label>4</label>
    </ligand>
</feature>
<sequence length="330" mass="33494">MAEKGARPGEFGLIERWFRPLATDAAAFGLIDDAAALTPPPGHDLVLTKDMVVAGVHFFADDPPAAIARKALRVNLSDLAAKGARPLGYLMGLALPGDWTADFLDGFAEGLAGDQAAFGIGLFGGDTVRASGGLTISITAIGAVPQGRTVRRRGARPGDLVTVSGTIGDAALGLRLRLGTLDGRPAGEAAADLLDRYLHPQPRTALADAVRDHATASLDVSDGLVGDLGHVCRASGVTARIEAAAVPLSPAAAALAAADESALASILTGGDDYEILATMPEADYPAYARAASAAGVPVTVIGRIEAGAAPPVVLDRSGRPIALPGSHDHF</sequence>
<comment type="pathway">
    <text evidence="2">Cofactor biosynthesis; thiamine diphosphate biosynthesis; thiamine diphosphate from thiamine phosphate: step 1/1.</text>
</comment>
<dbReference type="Gene3D" id="3.30.1330.10">
    <property type="entry name" value="PurM-like, N-terminal domain"/>
    <property type="match status" value="1"/>
</dbReference>
<comment type="function">
    <text evidence="2">Catalyzes the ATP-dependent phosphorylation of thiamine-monophosphate (TMP) to form thiamine-pyrophosphate (TPP), the active form of vitamin B1.</text>
</comment>
<proteinExistence type="inferred from homology"/>
<dbReference type="EMBL" id="JACHOO010000010">
    <property type="protein sequence ID" value="MBB5754762.1"/>
    <property type="molecule type" value="Genomic_DNA"/>
</dbReference>
<keyword evidence="1 2" id="KW-0784">Thiamine biosynthesis</keyword>
<comment type="miscellaneous">
    <text evidence="2">Reaction mechanism of ThiL seems to utilize a direct, inline transfer of the gamma-phosphate of ATP to TMP rather than a phosphorylated enzyme intermediate.</text>
</comment>
<gene>
    <name evidence="2" type="primary">thiL</name>
    <name evidence="5" type="ORF">GGQ63_003854</name>
</gene>
<dbReference type="EC" id="2.7.4.16" evidence="2"/>
<dbReference type="CDD" id="cd02194">
    <property type="entry name" value="ThiL"/>
    <property type="match status" value="1"/>
</dbReference>
<comment type="catalytic activity">
    <reaction evidence="2">
        <text>thiamine phosphate + ATP = thiamine diphosphate + ADP</text>
        <dbReference type="Rhea" id="RHEA:15913"/>
        <dbReference type="ChEBI" id="CHEBI:30616"/>
        <dbReference type="ChEBI" id="CHEBI:37575"/>
        <dbReference type="ChEBI" id="CHEBI:58937"/>
        <dbReference type="ChEBI" id="CHEBI:456216"/>
        <dbReference type="EC" id="2.7.4.16"/>
    </reaction>
</comment>
<dbReference type="GO" id="GO:0000287">
    <property type="term" value="F:magnesium ion binding"/>
    <property type="evidence" value="ECO:0007669"/>
    <property type="project" value="UniProtKB-UniRule"/>
</dbReference>
<feature type="domain" description="PurM-like C-terminal" evidence="4">
    <location>
        <begin position="156"/>
        <end position="308"/>
    </location>
</feature>
<reference evidence="5 6" key="1">
    <citation type="submission" date="2020-08" db="EMBL/GenBank/DDBJ databases">
        <title>Genomic Encyclopedia of Type Strains, Phase IV (KMG-IV): sequencing the most valuable type-strain genomes for metagenomic binning, comparative biology and taxonomic classification.</title>
        <authorList>
            <person name="Goeker M."/>
        </authorList>
    </citation>
    <scope>NUCLEOTIDE SEQUENCE [LARGE SCALE GENOMIC DNA]</scope>
    <source>
        <strain evidence="5 6">DSM 16268</strain>
    </source>
</reference>
<feature type="binding site" evidence="2">
    <location>
        <position position="219"/>
    </location>
    <ligand>
        <name>Mg(2+)</name>
        <dbReference type="ChEBI" id="CHEBI:18420"/>
        <label>3</label>
    </ligand>
</feature>
<feature type="binding site" evidence="2">
    <location>
        <position position="33"/>
    </location>
    <ligand>
        <name>Mg(2+)</name>
        <dbReference type="ChEBI" id="CHEBI:18420"/>
        <label>3</label>
    </ligand>
</feature>
<evidence type="ECO:0000313" key="5">
    <source>
        <dbReference type="EMBL" id="MBB5754762.1"/>
    </source>
</evidence>
<keyword evidence="6" id="KW-1185">Reference proteome</keyword>
<feature type="binding site" evidence="2">
    <location>
        <position position="152"/>
    </location>
    <ligand>
        <name>ATP</name>
        <dbReference type="ChEBI" id="CHEBI:30616"/>
    </ligand>
</feature>
<organism evidence="5 6">
    <name type="scientific">Prosthecomicrobium pneumaticum</name>
    <dbReference type="NCBI Taxonomy" id="81895"/>
    <lineage>
        <taxon>Bacteria</taxon>
        <taxon>Pseudomonadati</taxon>
        <taxon>Pseudomonadota</taxon>
        <taxon>Alphaproteobacteria</taxon>
        <taxon>Hyphomicrobiales</taxon>
        <taxon>Kaistiaceae</taxon>
        <taxon>Prosthecomicrobium</taxon>
    </lineage>
</organism>
<dbReference type="InterPro" id="IPR036921">
    <property type="entry name" value="PurM-like_N_sf"/>
</dbReference>
<dbReference type="PANTHER" id="PTHR30270">
    <property type="entry name" value="THIAMINE-MONOPHOSPHATE KINASE"/>
    <property type="match status" value="1"/>
</dbReference>
<evidence type="ECO:0000256" key="1">
    <source>
        <dbReference type="ARBA" id="ARBA00022977"/>
    </source>
</evidence>
<dbReference type="GO" id="GO:0005524">
    <property type="term" value="F:ATP binding"/>
    <property type="evidence" value="ECO:0007669"/>
    <property type="project" value="UniProtKB-UniRule"/>
</dbReference>
<feature type="binding site" evidence="2">
    <location>
        <position position="33"/>
    </location>
    <ligand>
        <name>Mg(2+)</name>
        <dbReference type="ChEBI" id="CHEBI:18420"/>
        <label>4</label>
    </ligand>
</feature>
<feature type="binding site" evidence="2">
    <location>
        <position position="50"/>
    </location>
    <ligand>
        <name>Mg(2+)</name>
        <dbReference type="ChEBI" id="CHEBI:18420"/>
        <label>2</label>
    </ligand>
</feature>
<protein>
    <recommendedName>
        <fullName evidence="2">Thiamine-monophosphate kinase</fullName>
        <shortName evidence="2">TMP kinase</shortName>
        <shortName evidence="2">Thiamine-phosphate kinase</shortName>
        <ecNumber evidence="2">2.7.4.16</ecNumber>
    </recommendedName>
</protein>
<dbReference type="GO" id="GO:0009229">
    <property type="term" value="P:thiamine diphosphate biosynthetic process"/>
    <property type="evidence" value="ECO:0007669"/>
    <property type="project" value="UniProtKB-UniRule"/>
</dbReference>
<dbReference type="Pfam" id="PF02769">
    <property type="entry name" value="AIRS_C"/>
    <property type="match status" value="1"/>
</dbReference>
<comment type="caution">
    <text evidence="2">Lacks conserved residue(s) required for the propagation of feature annotation.</text>
</comment>
<dbReference type="InterPro" id="IPR016188">
    <property type="entry name" value="PurM-like_N"/>
</dbReference>
<dbReference type="Gene3D" id="3.90.650.10">
    <property type="entry name" value="PurM-like C-terminal domain"/>
    <property type="match status" value="1"/>
</dbReference>
<feature type="binding site" evidence="2">
    <location>
        <position position="78"/>
    </location>
    <ligand>
        <name>Mg(2+)</name>
        <dbReference type="ChEBI" id="CHEBI:18420"/>
        <label>3</label>
    </ligand>
</feature>
<evidence type="ECO:0000259" key="3">
    <source>
        <dbReference type="Pfam" id="PF00586"/>
    </source>
</evidence>
<keyword evidence="2 5" id="KW-0418">Kinase</keyword>
<keyword evidence="2" id="KW-0479">Metal-binding</keyword>
<dbReference type="InterPro" id="IPR006283">
    <property type="entry name" value="ThiL-like"/>
</dbReference>
<keyword evidence="2" id="KW-0067">ATP-binding</keyword>
<feature type="binding site" evidence="2">
    <location>
        <position position="126"/>
    </location>
    <ligand>
        <name>Mg(2+)</name>
        <dbReference type="ChEBI" id="CHEBI:18420"/>
        <label>1</label>
    </ligand>
</feature>
<feature type="binding site" evidence="2">
    <location>
        <position position="78"/>
    </location>
    <ligand>
        <name>Mg(2+)</name>
        <dbReference type="ChEBI" id="CHEBI:18420"/>
        <label>4</label>
    </ligand>
</feature>